<keyword evidence="7 9" id="KW-0520">NAD</keyword>
<dbReference type="InterPro" id="IPR017437">
    <property type="entry name" value="ATP-NAD_kinase_PpnK-typ_C"/>
</dbReference>
<evidence type="ECO:0000256" key="8">
    <source>
        <dbReference type="ARBA" id="ARBA00047925"/>
    </source>
</evidence>
<dbReference type="GO" id="GO:0005737">
    <property type="term" value="C:cytoplasm"/>
    <property type="evidence" value="ECO:0007669"/>
    <property type="project" value="UniProtKB-SubCell"/>
</dbReference>
<comment type="caution">
    <text evidence="9">Lacks conserved residue(s) required for the propagation of feature annotation.</text>
</comment>
<feature type="active site" description="Proton acceptor" evidence="9">
    <location>
        <position position="51"/>
    </location>
</feature>
<keyword evidence="4 9" id="KW-0418">Kinase</keyword>
<keyword evidence="5 9" id="KW-0067">ATP-binding</keyword>
<proteinExistence type="inferred from homology"/>
<name>A0A0C2RQ13_9BACL</name>
<evidence type="ECO:0000256" key="3">
    <source>
        <dbReference type="ARBA" id="ARBA00022741"/>
    </source>
</evidence>
<dbReference type="AlphaFoldDB" id="A0A0C2RQ13"/>
<evidence type="ECO:0000313" key="10">
    <source>
        <dbReference type="EMBL" id="KIL43854.1"/>
    </source>
</evidence>
<comment type="function">
    <text evidence="9">Involved in the regulation of the intracellular balance of NAD and NADP, and is a key enzyme in the biosynthesis of NADP. Catalyzes specifically the phosphorylation on 2'-hydroxyl of the adenosine moiety of NAD to yield NADP.</text>
</comment>
<keyword evidence="3 9" id="KW-0547">Nucleotide-binding</keyword>
<dbReference type="InterPro" id="IPR017438">
    <property type="entry name" value="ATP-NAD_kinase_N"/>
</dbReference>
<accession>A0A0C2RQ13</accession>
<dbReference type="EMBL" id="JXRP01000020">
    <property type="protein sequence ID" value="KIL43854.1"/>
    <property type="molecule type" value="Genomic_DNA"/>
</dbReference>
<evidence type="ECO:0000256" key="6">
    <source>
        <dbReference type="ARBA" id="ARBA00022857"/>
    </source>
</evidence>
<keyword evidence="11" id="KW-1185">Reference proteome</keyword>
<evidence type="ECO:0000256" key="2">
    <source>
        <dbReference type="ARBA" id="ARBA00022679"/>
    </source>
</evidence>
<comment type="catalytic activity">
    <reaction evidence="8 9">
        <text>NAD(+) + ATP = ADP + NADP(+) + H(+)</text>
        <dbReference type="Rhea" id="RHEA:18629"/>
        <dbReference type="ChEBI" id="CHEBI:15378"/>
        <dbReference type="ChEBI" id="CHEBI:30616"/>
        <dbReference type="ChEBI" id="CHEBI:57540"/>
        <dbReference type="ChEBI" id="CHEBI:58349"/>
        <dbReference type="ChEBI" id="CHEBI:456216"/>
        <dbReference type="EC" id="2.7.1.23"/>
    </reaction>
</comment>
<dbReference type="SUPFAM" id="SSF111331">
    <property type="entry name" value="NAD kinase/diacylglycerol kinase-like"/>
    <property type="match status" value="1"/>
</dbReference>
<dbReference type="GO" id="GO:0003951">
    <property type="term" value="F:NAD+ kinase activity"/>
    <property type="evidence" value="ECO:0007669"/>
    <property type="project" value="UniProtKB-UniRule"/>
</dbReference>
<dbReference type="Gene3D" id="2.60.200.30">
    <property type="entry name" value="Probable inorganic polyphosphate/atp-NAD kinase, domain 2"/>
    <property type="match status" value="1"/>
</dbReference>
<dbReference type="NCBIfam" id="NF002902">
    <property type="entry name" value="PRK03501.1"/>
    <property type="match status" value="1"/>
</dbReference>
<dbReference type="InterPro" id="IPR002504">
    <property type="entry name" value="NADK"/>
</dbReference>
<protein>
    <recommendedName>
        <fullName evidence="9">NAD kinase</fullName>
        <ecNumber evidence="9">2.7.1.23</ecNumber>
    </recommendedName>
    <alternativeName>
        <fullName evidence="9">ATP-dependent NAD kinase</fullName>
    </alternativeName>
</protein>
<dbReference type="PANTHER" id="PTHR20275:SF9">
    <property type="entry name" value="NAD KINASE 2"/>
    <property type="match status" value="1"/>
</dbReference>
<dbReference type="STRING" id="889306.KP78_36780"/>
<dbReference type="InterPro" id="IPR016064">
    <property type="entry name" value="NAD/diacylglycerol_kinase_sf"/>
</dbReference>
<evidence type="ECO:0000256" key="5">
    <source>
        <dbReference type="ARBA" id="ARBA00022840"/>
    </source>
</evidence>
<reference evidence="10 11" key="1">
    <citation type="submission" date="2015-01" db="EMBL/GenBank/DDBJ databases">
        <title>Genome sequencing of Jeotgalibacillus soli.</title>
        <authorList>
            <person name="Goh K.M."/>
            <person name="Chan K.-G."/>
            <person name="Yaakop A.S."/>
            <person name="Ee R."/>
            <person name="Gan H.M."/>
            <person name="Chan C.S."/>
        </authorList>
    </citation>
    <scope>NUCLEOTIDE SEQUENCE [LARGE SCALE GENOMIC DNA]</scope>
    <source>
        <strain evidence="10 11">P9</strain>
    </source>
</reference>
<dbReference type="Proteomes" id="UP000031938">
    <property type="component" value="Unassembled WGS sequence"/>
</dbReference>
<comment type="subcellular location">
    <subcellularLocation>
        <location evidence="9">Cytoplasm</location>
    </subcellularLocation>
</comment>
<feature type="binding site" evidence="9">
    <location>
        <begin position="123"/>
        <end position="124"/>
    </location>
    <ligand>
        <name>NAD(+)</name>
        <dbReference type="ChEBI" id="CHEBI:57540"/>
    </ligand>
</feature>
<feature type="binding site" evidence="9">
    <location>
        <begin position="163"/>
        <end position="168"/>
    </location>
    <ligand>
        <name>NAD(+)</name>
        <dbReference type="ChEBI" id="CHEBI:57540"/>
    </ligand>
</feature>
<dbReference type="Gene3D" id="3.40.50.10330">
    <property type="entry name" value="Probable inorganic polyphosphate/atp-NAD kinase, domain 1"/>
    <property type="match status" value="1"/>
</dbReference>
<dbReference type="PATRIC" id="fig|889306.3.peg.3693"/>
<keyword evidence="2 9" id="KW-0808">Transferase</keyword>
<evidence type="ECO:0000256" key="7">
    <source>
        <dbReference type="ARBA" id="ARBA00023027"/>
    </source>
</evidence>
<dbReference type="GO" id="GO:0006741">
    <property type="term" value="P:NADP+ biosynthetic process"/>
    <property type="evidence" value="ECO:0007669"/>
    <property type="project" value="UniProtKB-UniRule"/>
</dbReference>
<feature type="binding site" evidence="9">
    <location>
        <begin position="51"/>
        <end position="52"/>
    </location>
    <ligand>
        <name>NAD(+)</name>
        <dbReference type="ChEBI" id="CHEBI:57540"/>
    </ligand>
</feature>
<keyword evidence="1 9" id="KW-0963">Cytoplasm</keyword>
<evidence type="ECO:0000256" key="1">
    <source>
        <dbReference type="ARBA" id="ARBA00022490"/>
    </source>
</evidence>
<feature type="binding site" evidence="9">
    <location>
        <position position="152"/>
    </location>
    <ligand>
        <name>NAD(+)</name>
        <dbReference type="ChEBI" id="CHEBI:57540"/>
    </ligand>
</feature>
<dbReference type="GO" id="GO:0005524">
    <property type="term" value="F:ATP binding"/>
    <property type="evidence" value="ECO:0007669"/>
    <property type="project" value="UniProtKB-KW"/>
</dbReference>
<sequence length="266" mass="29927">MDNRRNMYFYARKDDQTKEQISTLSDLAERYGFTIVRDSSAANIIVSVGGDGAFLQAVRKTGFRQDCLYAGVSTSGRRSLYCDFHIDDLSSMIEAMTKEKIEVRRFPTIQVSVDNEASFLCLNEFSIRSGIIKTFVMDVYIDELHFEAFRGDGMIISTPTGSTAYNKSVGGAVVDPMLSCMQVSELASLNNNRFRTLGSSFILSEERKLRLEITQDGNDYPVMGLDNEALGVSHVKTVDLMMSDQVVKTVKLKDNSFWEKVKRSFL</sequence>
<evidence type="ECO:0000256" key="4">
    <source>
        <dbReference type="ARBA" id="ARBA00022777"/>
    </source>
</evidence>
<comment type="similarity">
    <text evidence="9">Belongs to the NAD kinase family.</text>
</comment>
<feature type="binding site" evidence="9">
    <location>
        <position position="150"/>
    </location>
    <ligand>
        <name>NAD(+)</name>
        <dbReference type="ChEBI" id="CHEBI:57540"/>
    </ligand>
</feature>
<keyword evidence="6 9" id="KW-0521">NADP</keyword>
<evidence type="ECO:0000313" key="11">
    <source>
        <dbReference type="Proteomes" id="UP000031938"/>
    </source>
</evidence>
<organism evidence="10 11">
    <name type="scientific">Jeotgalibacillus soli</name>
    <dbReference type="NCBI Taxonomy" id="889306"/>
    <lineage>
        <taxon>Bacteria</taxon>
        <taxon>Bacillati</taxon>
        <taxon>Bacillota</taxon>
        <taxon>Bacilli</taxon>
        <taxon>Bacillales</taxon>
        <taxon>Caryophanaceae</taxon>
        <taxon>Jeotgalibacillus</taxon>
    </lineage>
</organism>
<dbReference type="GO" id="GO:0019674">
    <property type="term" value="P:NAD+ metabolic process"/>
    <property type="evidence" value="ECO:0007669"/>
    <property type="project" value="InterPro"/>
</dbReference>
<feature type="binding site" evidence="9">
    <location>
        <position position="187"/>
    </location>
    <ligand>
        <name>NAD(+)</name>
        <dbReference type="ChEBI" id="CHEBI:57540"/>
    </ligand>
</feature>
<dbReference type="GO" id="GO:0046872">
    <property type="term" value="F:metal ion binding"/>
    <property type="evidence" value="ECO:0007669"/>
    <property type="project" value="UniProtKB-UniRule"/>
</dbReference>
<comment type="cofactor">
    <cofactor evidence="9">
        <name>a divalent metal cation</name>
        <dbReference type="ChEBI" id="CHEBI:60240"/>
    </cofactor>
</comment>
<gene>
    <name evidence="9" type="primary">nadK</name>
    <name evidence="10" type="ORF">KP78_36780</name>
</gene>
<evidence type="ECO:0000256" key="9">
    <source>
        <dbReference type="HAMAP-Rule" id="MF_00361"/>
    </source>
</evidence>
<dbReference type="EC" id="2.7.1.23" evidence="9"/>
<dbReference type="PANTHER" id="PTHR20275">
    <property type="entry name" value="NAD KINASE"/>
    <property type="match status" value="1"/>
</dbReference>
<comment type="caution">
    <text evidence="10">The sequence shown here is derived from an EMBL/GenBank/DDBJ whole genome shotgun (WGS) entry which is preliminary data.</text>
</comment>
<dbReference type="GO" id="GO:0051287">
    <property type="term" value="F:NAD binding"/>
    <property type="evidence" value="ECO:0007669"/>
    <property type="project" value="UniProtKB-ARBA"/>
</dbReference>
<dbReference type="Pfam" id="PF20143">
    <property type="entry name" value="NAD_kinase_C"/>
    <property type="match status" value="1"/>
</dbReference>
<dbReference type="HAMAP" id="MF_00361">
    <property type="entry name" value="NAD_kinase"/>
    <property type="match status" value="1"/>
</dbReference>